<gene>
    <name evidence="2" type="ORF">RB2654_02694</name>
</gene>
<sequence length="84" mass="9452">MACSTPSALQAQSGNTTWSTAQRDQRNAYIQTINMLDADGYRITRVDRTFLNRIMVQATKGQIRREIVISQATGMVLRDVIFGE</sequence>
<keyword evidence="3" id="KW-1185">Reference proteome</keyword>
<evidence type="ECO:0000313" key="2">
    <source>
        <dbReference type="EMBL" id="EAQ13586.1"/>
    </source>
</evidence>
<protein>
    <submittedName>
        <fullName evidence="2">Uncharacterized protein</fullName>
    </submittedName>
</protein>
<dbReference type="AlphaFoldDB" id="A3VDJ7"/>
<dbReference type="HOGENOM" id="CLU_2523605_0_0_5"/>
<evidence type="ECO:0000256" key="1">
    <source>
        <dbReference type="SAM" id="MobiDB-lite"/>
    </source>
</evidence>
<organism evidence="2 3">
    <name type="scientific">Maritimibacter alkaliphilus HTCC2654</name>
    <dbReference type="NCBI Taxonomy" id="314271"/>
    <lineage>
        <taxon>Bacteria</taxon>
        <taxon>Pseudomonadati</taxon>
        <taxon>Pseudomonadota</taxon>
        <taxon>Alphaproteobacteria</taxon>
        <taxon>Rhodobacterales</taxon>
        <taxon>Roseobacteraceae</taxon>
        <taxon>Maritimibacter</taxon>
    </lineage>
</organism>
<comment type="caution">
    <text evidence="2">The sequence shown here is derived from an EMBL/GenBank/DDBJ whole genome shotgun (WGS) entry which is preliminary data.</text>
</comment>
<reference evidence="2 3" key="1">
    <citation type="journal article" date="2010" name="J. Bacteriol.">
        <title>Genome sequences of Pelagibaca bermudensis HTCC2601T and Maritimibacter alkaliphilus HTCC2654T, the type strains of two marine Roseobacter genera.</title>
        <authorList>
            <person name="Thrash J.C."/>
            <person name="Cho J.C."/>
            <person name="Ferriera S."/>
            <person name="Johnson J."/>
            <person name="Vergin K.L."/>
            <person name="Giovannoni S.J."/>
        </authorList>
    </citation>
    <scope>NUCLEOTIDE SEQUENCE [LARGE SCALE GENOMIC DNA]</scope>
    <source>
        <strain evidence="2 3">HTCC2654</strain>
    </source>
</reference>
<dbReference type="EMBL" id="AAMT01000004">
    <property type="protein sequence ID" value="EAQ13586.1"/>
    <property type="molecule type" value="Genomic_DNA"/>
</dbReference>
<dbReference type="Proteomes" id="UP000002931">
    <property type="component" value="Unassembled WGS sequence"/>
</dbReference>
<proteinExistence type="predicted"/>
<feature type="region of interest" description="Disordered" evidence="1">
    <location>
        <begin position="1"/>
        <end position="21"/>
    </location>
</feature>
<evidence type="ECO:0000313" key="3">
    <source>
        <dbReference type="Proteomes" id="UP000002931"/>
    </source>
</evidence>
<name>A3VDJ7_9RHOB</name>
<accession>A3VDJ7</accession>